<comment type="caution">
    <text evidence="2">The sequence shown here is derived from an EMBL/GenBank/DDBJ whole genome shotgun (WGS) entry which is preliminary data.</text>
</comment>
<reference evidence="2" key="2">
    <citation type="submission" date="2021-09" db="EMBL/GenBank/DDBJ databases">
        <authorList>
            <person name="Gilroy R."/>
        </authorList>
    </citation>
    <scope>NUCLEOTIDE SEQUENCE</scope>
    <source>
        <strain evidence="2">CHK175-13533</strain>
    </source>
</reference>
<reference evidence="2" key="1">
    <citation type="journal article" date="2021" name="PeerJ">
        <title>Extensive microbial diversity within the chicken gut microbiome revealed by metagenomics and culture.</title>
        <authorList>
            <person name="Gilroy R."/>
            <person name="Ravi A."/>
            <person name="Getino M."/>
            <person name="Pursley I."/>
            <person name="Horton D.L."/>
            <person name="Alikhan N.F."/>
            <person name="Baker D."/>
            <person name="Gharbi K."/>
            <person name="Hall N."/>
            <person name="Watson M."/>
            <person name="Adriaenssens E.M."/>
            <person name="Foster-Nyarko E."/>
            <person name="Jarju S."/>
            <person name="Secka A."/>
            <person name="Antonio M."/>
            <person name="Oren A."/>
            <person name="Chaudhuri R.R."/>
            <person name="La Ragione R."/>
            <person name="Hildebrand F."/>
            <person name="Pallen M.J."/>
        </authorList>
    </citation>
    <scope>NUCLEOTIDE SEQUENCE</scope>
    <source>
        <strain evidence="2">CHK175-13533</strain>
    </source>
</reference>
<dbReference type="EMBL" id="DYTQ01000004">
    <property type="protein sequence ID" value="HJH22969.1"/>
    <property type="molecule type" value="Genomic_DNA"/>
</dbReference>
<protein>
    <submittedName>
        <fullName evidence="2">DUF2818 family protein</fullName>
    </submittedName>
</protein>
<feature type="transmembrane region" description="Helical" evidence="1">
    <location>
        <begin position="77"/>
        <end position="100"/>
    </location>
</feature>
<evidence type="ECO:0000256" key="1">
    <source>
        <dbReference type="SAM" id="Phobius"/>
    </source>
</evidence>
<gene>
    <name evidence="2" type="ORF">K8U84_00265</name>
</gene>
<evidence type="ECO:0000313" key="2">
    <source>
        <dbReference type="EMBL" id="HJH22969.1"/>
    </source>
</evidence>
<feature type="transmembrane region" description="Helical" evidence="1">
    <location>
        <begin position="112"/>
        <end position="131"/>
    </location>
</feature>
<dbReference type="InterPro" id="IPR016768">
    <property type="entry name" value="UCP019883"/>
</dbReference>
<keyword evidence="1" id="KW-1133">Transmembrane helix</keyword>
<dbReference type="Pfam" id="PF10993">
    <property type="entry name" value="DUF2818"/>
    <property type="match status" value="1"/>
</dbReference>
<organism evidence="2 3">
    <name type="scientific">Paenalcaligenes hominis</name>
    <dbReference type="NCBI Taxonomy" id="643674"/>
    <lineage>
        <taxon>Bacteria</taxon>
        <taxon>Pseudomonadati</taxon>
        <taxon>Pseudomonadota</taxon>
        <taxon>Betaproteobacteria</taxon>
        <taxon>Burkholderiales</taxon>
        <taxon>Alcaligenaceae</taxon>
        <taxon>Paenalcaligenes</taxon>
    </lineage>
</organism>
<name>A0A9D3AA97_9BURK</name>
<sequence length="180" mass="20579">MSQNVAIWVLILVSLIGANLPFYIQRPLLFLPWQQTGEVARPAVLRWFTFLAYTACLLAVGWFMHRTLSQTLFVSPLHLLLISTVCVVIAIVMFAIPALLQRTQPIEKSFFARLLEFTALYAFVGLLGVGFESSLGSVFPQRWEFYVITYCLFVILAYPGFVLRYLLKRRRVLVTQPKTA</sequence>
<dbReference type="Proteomes" id="UP000700248">
    <property type="component" value="Unassembled WGS sequence"/>
</dbReference>
<keyword evidence="1" id="KW-0472">Membrane</keyword>
<feature type="transmembrane region" description="Helical" evidence="1">
    <location>
        <begin position="6"/>
        <end position="24"/>
    </location>
</feature>
<feature type="transmembrane region" description="Helical" evidence="1">
    <location>
        <begin position="143"/>
        <end position="167"/>
    </location>
</feature>
<accession>A0A9D3AA97</accession>
<feature type="transmembrane region" description="Helical" evidence="1">
    <location>
        <begin position="44"/>
        <end position="65"/>
    </location>
</feature>
<keyword evidence="1" id="KW-0812">Transmembrane</keyword>
<proteinExistence type="predicted"/>
<dbReference type="RefSeq" id="WP_276829653.1">
    <property type="nucleotide sequence ID" value="NZ_DYTQ01000004.1"/>
</dbReference>
<evidence type="ECO:0000313" key="3">
    <source>
        <dbReference type="Proteomes" id="UP000700248"/>
    </source>
</evidence>
<dbReference type="AlphaFoldDB" id="A0A9D3AA97"/>